<dbReference type="Proteomes" id="UP000053660">
    <property type="component" value="Unassembled WGS sequence"/>
</dbReference>
<organism evidence="2 3">
    <name type="scientific">Oesophagostomum dentatum</name>
    <name type="common">Nodular worm</name>
    <dbReference type="NCBI Taxonomy" id="61180"/>
    <lineage>
        <taxon>Eukaryota</taxon>
        <taxon>Metazoa</taxon>
        <taxon>Ecdysozoa</taxon>
        <taxon>Nematoda</taxon>
        <taxon>Chromadorea</taxon>
        <taxon>Rhabditida</taxon>
        <taxon>Rhabditina</taxon>
        <taxon>Rhabditomorpha</taxon>
        <taxon>Strongyloidea</taxon>
        <taxon>Strongylidae</taxon>
        <taxon>Oesophagostomum</taxon>
    </lineage>
</organism>
<evidence type="ECO:0000256" key="1">
    <source>
        <dbReference type="SAM" id="MobiDB-lite"/>
    </source>
</evidence>
<accession>A0A0B1RXQ7</accession>
<evidence type="ECO:0000313" key="3">
    <source>
        <dbReference type="Proteomes" id="UP000053660"/>
    </source>
</evidence>
<sequence length="188" mass="20276">MGNVQGMAPPSVIAPSMQQKQQSQQKPVSLLTMSNPSQPCIVTSPPPSQQAINAYPQYVIAQPQQHIPYAMTLGAKQTMVPPYIDTTRPPPAMAMPSMAVNPQIGMQVAPPPGMRQGYFNPQNVMTNPPQYQMRHGLSQQQQQQSGLTYGPNVMSIYPPGSLSAAMRGTADSSCNPPVVVSNAPHQRK</sequence>
<feature type="region of interest" description="Disordered" evidence="1">
    <location>
        <begin position="164"/>
        <end position="188"/>
    </location>
</feature>
<feature type="non-terminal residue" evidence="2">
    <location>
        <position position="188"/>
    </location>
</feature>
<dbReference type="EMBL" id="KN610353">
    <property type="protein sequence ID" value="KHJ77853.1"/>
    <property type="molecule type" value="Genomic_DNA"/>
</dbReference>
<reference evidence="2 3" key="1">
    <citation type="submission" date="2014-03" db="EMBL/GenBank/DDBJ databases">
        <title>Draft genome of the hookworm Oesophagostomum dentatum.</title>
        <authorList>
            <person name="Mitreva M."/>
        </authorList>
    </citation>
    <scope>NUCLEOTIDE SEQUENCE [LARGE SCALE GENOMIC DNA]</scope>
    <source>
        <strain evidence="2 3">OD-Hann</strain>
    </source>
</reference>
<gene>
    <name evidence="2" type="ORF">OESDEN_22527</name>
</gene>
<evidence type="ECO:0000313" key="2">
    <source>
        <dbReference type="EMBL" id="KHJ77853.1"/>
    </source>
</evidence>
<feature type="compositionally biased region" description="Polar residues" evidence="1">
    <location>
        <begin position="31"/>
        <end position="41"/>
    </location>
</feature>
<proteinExistence type="predicted"/>
<dbReference type="AlphaFoldDB" id="A0A0B1RXQ7"/>
<feature type="region of interest" description="Disordered" evidence="1">
    <location>
        <begin position="1"/>
        <end position="45"/>
    </location>
</feature>
<name>A0A0B1RXQ7_OESDE</name>
<dbReference type="OrthoDB" id="5373615at2759"/>
<keyword evidence="3" id="KW-1185">Reference proteome</keyword>
<protein>
    <submittedName>
        <fullName evidence="2">Uncharacterized protein</fullName>
    </submittedName>
</protein>